<sequence length="218" mass="23902">MKNIVLIGATGYVGSAILNELIHRQNEVTAIARNTSSITNNTLVKKLALDITNQAELVKALKGADVVISAFNAGWNNPNLYDDFTTGAQTIHNAVREAKVKRLIVIGGAGTLYIKPGLQLVDSADFPEFIKPGATAVRDYFENILSKEESFAWTYFSPAIEMNYLNPGKRTGHFRLGTNAPVYDSECRSRVSVEDVAVAIADEVENGQFLNRQFTIGY</sequence>
<feature type="domain" description="NAD(P)-binding" evidence="1">
    <location>
        <begin position="8"/>
        <end position="202"/>
    </location>
</feature>
<evidence type="ECO:0000313" key="2">
    <source>
        <dbReference type="EMBL" id="KZE79756.1"/>
    </source>
</evidence>
<dbReference type="Pfam" id="PF13460">
    <property type="entry name" value="NAD_binding_10"/>
    <property type="match status" value="1"/>
</dbReference>
<reference evidence="2 3" key="1">
    <citation type="submission" date="2016-01" db="EMBL/GenBank/DDBJ databases">
        <title>Whole genome sequencing of Myroides marinus L41.</title>
        <authorList>
            <person name="Hong K.W."/>
        </authorList>
    </citation>
    <scope>NUCLEOTIDE SEQUENCE [LARGE SCALE GENOMIC DNA]</scope>
    <source>
        <strain evidence="2 3">L41</strain>
    </source>
</reference>
<dbReference type="EMBL" id="LQNU01000059">
    <property type="protein sequence ID" value="KZE79756.1"/>
    <property type="molecule type" value="Genomic_DNA"/>
</dbReference>
<dbReference type="GO" id="GO:0016301">
    <property type="term" value="F:kinase activity"/>
    <property type="evidence" value="ECO:0007669"/>
    <property type="project" value="UniProtKB-KW"/>
</dbReference>
<dbReference type="PANTHER" id="PTHR43355:SF2">
    <property type="entry name" value="FLAVIN REDUCTASE (NADPH)"/>
    <property type="match status" value="1"/>
</dbReference>
<dbReference type="PANTHER" id="PTHR43355">
    <property type="entry name" value="FLAVIN REDUCTASE (NADPH)"/>
    <property type="match status" value="1"/>
</dbReference>
<dbReference type="InterPro" id="IPR036291">
    <property type="entry name" value="NAD(P)-bd_dom_sf"/>
</dbReference>
<dbReference type="RefSeq" id="WP_038986216.1">
    <property type="nucleotide sequence ID" value="NZ_JWJO01000021.1"/>
</dbReference>
<dbReference type="Proteomes" id="UP000076630">
    <property type="component" value="Unassembled WGS sequence"/>
</dbReference>
<dbReference type="GO" id="GO:0016646">
    <property type="term" value="F:oxidoreductase activity, acting on the CH-NH group of donors, NAD or NADP as acceptor"/>
    <property type="evidence" value="ECO:0007669"/>
    <property type="project" value="TreeGrafter"/>
</dbReference>
<dbReference type="SUPFAM" id="SSF51735">
    <property type="entry name" value="NAD(P)-binding Rossmann-fold domains"/>
    <property type="match status" value="1"/>
</dbReference>
<dbReference type="OrthoDB" id="9785372at2"/>
<comment type="caution">
    <text evidence="2">The sequence shown here is derived from an EMBL/GenBank/DDBJ whole genome shotgun (WGS) entry which is preliminary data.</text>
</comment>
<dbReference type="AlphaFoldDB" id="A0A161U3I4"/>
<proteinExistence type="predicted"/>
<evidence type="ECO:0000313" key="3">
    <source>
        <dbReference type="Proteomes" id="UP000076630"/>
    </source>
</evidence>
<accession>A0A161U3I4</accession>
<dbReference type="InterPro" id="IPR051606">
    <property type="entry name" value="Polyketide_Oxido-like"/>
</dbReference>
<protein>
    <submittedName>
        <fullName evidence="2">Histidine kinase</fullName>
    </submittedName>
</protein>
<dbReference type="InterPro" id="IPR016040">
    <property type="entry name" value="NAD(P)-bd_dom"/>
</dbReference>
<gene>
    <name evidence="2" type="ORF">AV926_11290</name>
</gene>
<organism evidence="2 3">
    <name type="scientific">Myroides marinus</name>
    <dbReference type="NCBI Taxonomy" id="703342"/>
    <lineage>
        <taxon>Bacteria</taxon>
        <taxon>Pseudomonadati</taxon>
        <taxon>Bacteroidota</taxon>
        <taxon>Flavobacteriia</taxon>
        <taxon>Flavobacteriales</taxon>
        <taxon>Flavobacteriaceae</taxon>
        <taxon>Myroides</taxon>
    </lineage>
</organism>
<keyword evidence="2" id="KW-0418">Kinase</keyword>
<keyword evidence="2" id="KW-0808">Transferase</keyword>
<evidence type="ECO:0000259" key="1">
    <source>
        <dbReference type="Pfam" id="PF13460"/>
    </source>
</evidence>
<keyword evidence="3" id="KW-1185">Reference proteome</keyword>
<name>A0A161U3I4_9FLAO</name>
<dbReference type="Gene3D" id="3.40.50.720">
    <property type="entry name" value="NAD(P)-binding Rossmann-like Domain"/>
    <property type="match status" value="1"/>
</dbReference>